<proteinExistence type="predicted"/>
<dbReference type="EMBL" id="GFPF01012852">
    <property type="protein sequence ID" value="MAA23998.1"/>
    <property type="molecule type" value="Transcribed_RNA"/>
</dbReference>
<reference evidence="2" key="1">
    <citation type="journal article" date="2017" name="Parasit. Vectors">
        <title>Sialotranscriptomics of Rhipicephalus zambeziensis reveals intricate expression profiles of secretory proteins and suggests tight temporal transcriptional regulation during blood-feeding.</title>
        <authorList>
            <person name="de Castro M.H."/>
            <person name="de Klerk D."/>
            <person name="Pienaar R."/>
            <person name="Rees D.J.G."/>
            <person name="Mans B.J."/>
        </authorList>
    </citation>
    <scope>NUCLEOTIDE SEQUENCE</scope>
    <source>
        <tissue evidence="2">Salivary glands</tissue>
    </source>
</reference>
<evidence type="ECO:0000313" key="2">
    <source>
        <dbReference type="EMBL" id="MAA23998.1"/>
    </source>
</evidence>
<organism evidence="2">
    <name type="scientific">Rhipicephalus zambeziensis</name>
    <dbReference type="NCBI Taxonomy" id="60191"/>
    <lineage>
        <taxon>Eukaryota</taxon>
        <taxon>Metazoa</taxon>
        <taxon>Ecdysozoa</taxon>
        <taxon>Arthropoda</taxon>
        <taxon>Chelicerata</taxon>
        <taxon>Arachnida</taxon>
        <taxon>Acari</taxon>
        <taxon>Parasitiformes</taxon>
        <taxon>Ixodida</taxon>
        <taxon>Ixodoidea</taxon>
        <taxon>Ixodidae</taxon>
        <taxon>Rhipicephalinae</taxon>
        <taxon>Rhipicephalus</taxon>
        <taxon>Rhipicephalus</taxon>
    </lineage>
</organism>
<dbReference type="InterPro" id="IPR029058">
    <property type="entry name" value="AB_hydrolase_fold"/>
</dbReference>
<feature type="compositionally biased region" description="Basic residues" evidence="1">
    <location>
        <begin position="63"/>
        <end position="74"/>
    </location>
</feature>
<dbReference type="Gene3D" id="3.40.50.1820">
    <property type="entry name" value="alpha/beta hydrolase"/>
    <property type="match status" value="1"/>
</dbReference>
<sequence>MSCEQDVKRLERLLPNLVLSYKVPVHGFTHIDFAWSIFAKNHVYKKILEMMIKYSGMEPRVAQHHSLRSQRGHHASSGASKAHAPWSTASFLQPQHLSTSQDHFVY</sequence>
<name>A0A224Z2B5_9ACAR</name>
<feature type="region of interest" description="Disordered" evidence="1">
    <location>
        <begin position="63"/>
        <end position="82"/>
    </location>
</feature>
<dbReference type="AlphaFoldDB" id="A0A224Z2B5"/>
<evidence type="ECO:0000256" key="1">
    <source>
        <dbReference type="SAM" id="MobiDB-lite"/>
    </source>
</evidence>
<protein>
    <submittedName>
        <fullName evidence="2">Triglyceride lipase cholesterol esterase</fullName>
    </submittedName>
</protein>
<accession>A0A224Z2B5</accession>